<keyword evidence="5" id="KW-1185">Reference proteome</keyword>
<dbReference type="PANTHER" id="PTHR45586:SF1">
    <property type="entry name" value="LIPOPOLYSACCHARIDE ASSEMBLY PROTEIN B"/>
    <property type="match status" value="1"/>
</dbReference>
<dbReference type="InterPro" id="IPR019734">
    <property type="entry name" value="TPR_rpt"/>
</dbReference>
<proteinExistence type="predicted"/>
<evidence type="ECO:0000256" key="2">
    <source>
        <dbReference type="ARBA" id="ARBA00022803"/>
    </source>
</evidence>
<dbReference type="InterPro" id="IPR051012">
    <property type="entry name" value="CellSynth/LPSAsmb/PSIAsmb"/>
</dbReference>
<gene>
    <name evidence="4" type="ORF">R54876_GBNLAHCA_00401</name>
</gene>
<feature type="repeat" description="TPR" evidence="3">
    <location>
        <begin position="243"/>
        <end position="276"/>
    </location>
</feature>
<feature type="repeat" description="TPR" evidence="3">
    <location>
        <begin position="209"/>
        <end position="242"/>
    </location>
</feature>
<dbReference type="Gene3D" id="1.25.40.10">
    <property type="entry name" value="Tetratricopeptide repeat domain"/>
    <property type="match status" value="3"/>
</dbReference>
<evidence type="ECO:0000256" key="1">
    <source>
        <dbReference type="ARBA" id="ARBA00022737"/>
    </source>
</evidence>
<dbReference type="RefSeq" id="WP_349641391.1">
    <property type="nucleotide sequence ID" value="NZ_CAWVOH010000001.1"/>
</dbReference>
<feature type="repeat" description="TPR" evidence="3">
    <location>
        <begin position="277"/>
        <end position="310"/>
    </location>
</feature>
<keyword evidence="2 3" id="KW-0802">TPR repeat</keyword>
<evidence type="ECO:0000313" key="5">
    <source>
        <dbReference type="Proteomes" id="UP001314241"/>
    </source>
</evidence>
<organism evidence="4 5">
    <name type="scientific">Eupransor demetentiae</name>
    <dbReference type="NCBI Taxonomy" id="3109584"/>
    <lineage>
        <taxon>Bacteria</taxon>
        <taxon>Bacillati</taxon>
        <taxon>Bacillota</taxon>
        <taxon>Bacilli</taxon>
        <taxon>Lactobacillales</taxon>
        <taxon>Lactobacillaceae</taxon>
        <taxon>Eupransor</taxon>
    </lineage>
</organism>
<dbReference type="Pfam" id="PF13176">
    <property type="entry name" value="TPR_7"/>
    <property type="match status" value="1"/>
</dbReference>
<name>A0ABM9N3U9_9LACO</name>
<dbReference type="PROSITE" id="PS50005">
    <property type="entry name" value="TPR"/>
    <property type="match status" value="3"/>
</dbReference>
<dbReference type="Pfam" id="PF14559">
    <property type="entry name" value="TPR_19"/>
    <property type="match status" value="1"/>
</dbReference>
<evidence type="ECO:0000313" key="4">
    <source>
        <dbReference type="EMBL" id="CAK8053842.1"/>
    </source>
</evidence>
<dbReference type="PANTHER" id="PTHR45586">
    <property type="entry name" value="TPR REPEAT-CONTAINING PROTEIN PA4667"/>
    <property type="match status" value="1"/>
</dbReference>
<sequence length="423" mass="47952">MSEENTSYAEEMLAAIHLGQFDQADKLFKKALAHDSDDLIYSLGEELYAQGFLDQAKAAYQHLLDKFPLEGSLKVALADIAIDEGQTDQAQEYLADVEEDSPAFLQALMVKADLYQSEGLTESAEHCLNEAHRLAPDDDVVAFALAEFNFSNGNYAAAIKQYRDLLLKGQRHIAQVDIVSRIGNAYAAVGNYDNAIGYLEQIKPELLDLNTKFQLALLYFETDRTDDAIDLFKEVLEQDSHYTSVYPLLGQAYQREGNDKEARQTFQLGLSMDQTNPILYRLAAQAAQKDGDKEEALEDYQAALKLDELDPTNYDLLAKFYLDQHDFSAVVQLLTEAEENDIHDAHFDWDLARAYHALEKEDLAQERWQAAQAELADDAAFLLDLADWHHEMGHVHQEKDNLQKYVQLVPDDFEAQERLNELD</sequence>
<dbReference type="Proteomes" id="UP001314241">
    <property type="component" value="Unassembled WGS sequence"/>
</dbReference>
<keyword evidence="1" id="KW-0677">Repeat</keyword>
<dbReference type="InterPro" id="IPR011990">
    <property type="entry name" value="TPR-like_helical_dom_sf"/>
</dbReference>
<accession>A0ABM9N3U9</accession>
<protein>
    <submittedName>
        <fullName evidence="4">Tetratricopeptide (TPR) repeat (TPR)</fullName>
    </submittedName>
</protein>
<dbReference type="EMBL" id="CAWVOH010000001">
    <property type="protein sequence ID" value="CAK8053842.1"/>
    <property type="molecule type" value="Genomic_DNA"/>
</dbReference>
<evidence type="ECO:0000256" key="3">
    <source>
        <dbReference type="PROSITE-ProRule" id="PRU00339"/>
    </source>
</evidence>
<dbReference type="SUPFAM" id="SSF48452">
    <property type="entry name" value="TPR-like"/>
    <property type="match status" value="2"/>
</dbReference>
<reference evidence="4 5" key="1">
    <citation type="submission" date="2024-01" db="EMBL/GenBank/DDBJ databases">
        <authorList>
            <person name="Botero Cardona J."/>
        </authorList>
    </citation>
    <scope>NUCLEOTIDE SEQUENCE [LARGE SCALE GENOMIC DNA]</scope>
    <source>
        <strain evidence="4 5">LMG 33000</strain>
    </source>
</reference>
<dbReference type="Pfam" id="PF13432">
    <property type="entry name" value="TPR_16"/>
    <property type="match status" value="2"/>
</dbReference>
<dbReference type="SMART" id="SM00028">
    <property type="entry name" value="TPR"/>
    <property type="match status" value="6"/>
</dbReference>
<comment type="caution">
    <text evidence="4">The sequence shown here is derived from an EMBL/GenBank/DDBJ whole genome shotgun (WGS) entry which is preliminary data.</text>
</comment>